<dbReference type="SUPFAM" id="SSF48403">
    <property type="entry name" value="Ankyrin repeat"/>
    <property type="match status" value="1"/>
</dbReference>
<sequence>MSFKKETPLANAVFWAVRKGNLALLQLLLNSGRVDADCRDSCGTTALMVASYNGHYECVRELIMQGADINYQRETGSTALFFASQQGHNEVVKLLFEFGASTECRTKDGGTALTAASQHGHAKVVDTLLKNGANVHDQLNDGATALFLAAQEGHVTVIRHLLSSGAKVNQAREVVSSFLYHIRDILGAHTASRMQSEVHVLCTTCSLKNYNVVLFQEDNIYIITWTICMLCHDSSTHFSFFWLYNKQAIIFLIYFNFSGFIVSHDSQGRDLVGLLFIT</sequence>
<dbReference type="Pfam" id="PF12796">
    <property type="entry name" value="Ank_2"/>
    <property type="match status" value="1"/>
</dbReference>
<feature type="repeat" description="ANK" evidence="3">
    <location>
        <begin position="75"/>
        <end position="107"/>
    </location>
</feature>
<evidence type="ECO:0000256" key="1">
    <source>
        <dbReference type="ARBA" id="ARBA00022737"/>
    </source>
</evidence>
<feature type="repeat" description="ANK" evidence="3">
    <location>
        <begin position="141"/>
        <end position="173"/>
    </location>
</feature>
<dbReference type="GO" id="GO:0005634">
    <property type="term" value="C:nucleus"/>
    <property type="evidence" value="ECO:0007669"/>
    <property type="project" value="TreeGrafter"/>
</dbReference>
<feature type="repeat" description="ANK" evidence="3">
    <location>
        <begin position="108"/>
        <end position="140"/>
    </location>
</feature>
<dbReference type="PRINTS" id="PR01415">
    <property type="entry name" value="ANKYRIN"/>
</dbReference>
<dbReference type="AlphaFoldDB" id="A0A4Z2B681"/>
<organism evidence="4 5">
    <name type="scientific">Takifugu bimaculatus</name>
    <dbReference type="NCBI Taxonomy" id="433685"/>
    <lineage>
        <taxon>Eukaryota</taxon>
        <taxon>Metazoa</taxon>
        <taxon>Chordata</taxon>
        <taxon>Craniata</taxon>
        <taxon>Vertebrata</taxon>
        <taxon>Euteleostomi</taxon>
        <taxon>Actinopterygii</taxon>
        <taxon>Neopterygii</taxon>
        <taxon>Teleostei</taxon>
        <taxon>Neoteleostei</taxon>
        <taxon>Acanthomorphata</taxon>
        <taxon>Eupercaria</taxon>
        <taxon>Tetraodontiformes</taxon>
        <taxon>Tetradontoidea</taxon>
        <taxon>Tetraodontidae</taxon>
        <taxon>Takifugu</taxon>
    </lineage>
</organism>
<dbReference type="InterPro" id="IPR050776">
    <property type="entry name" value="Ank_Repeat/CDKN_Inhibitor"/>
</dbReference>
<reference evidence="4 5" key="1">
    <citation type="submission" date="2019-04" db="EMBL/GenBank/DDBJ databases">
        <title>The sequence and de novo assembly of Takifugu bimaculatus genome using PacBio and Hi-C technologies.</title>
        <authorList>
            <person name="Xu P."/>
            <person name="Liu B."/>
            <person name="Zhou Z."/>
        </authorList>
    </citation>
    <scope>NUCLEOTIDE SEQUENCE [LARGE SCALE GENOMIC DNA]</scope>
    <source>
        <strain evidence="4">TB-2018</strain>
        <tissue evidence="4">Muscle</tissue>
    </source>
</reference>
<dbReference type="Proteomes" id="UP000516260">
    <property type="component" value="Chromosome 6"/>
</dbReference>
<dbReference type="SMART" id="SM00248">
    <property type="entry name" value="ANK"/>
    <property type="match status" value="5"/>
</dbReference>
<evidence type="ECO:0000313" key="5">
    <source>
        <dbReference type="Proteomes" id="UP000516260"/>
    </source>
</evidence>
<feature type="repeat" description="ANK" evidence="3">
    <location>
        <begin position="42"/>
        <end position="74"/>
    </location>
</feature>
<name>A0A4Z2B681_9TELE</name>
<dbReference type="Gene3D" id="1.25.40.20">
    <property type="entry name" value="Ankyrin repeat-containing domain"/>
    <property type="match status" value="3"/>
</dbReference>
<keyword evidence="2 3" id="KW-0040">ANK repeat</keyword>
<keyword evidence="5" id="KW-1185">Reference proteome</keyword>
<keyword evidence="1" id="KW-0677">Repeat</keyword>
<dbReference type="PROSITE" id="PS50297">
    <property type="entry name" value="ANK_REP_REGION"/>
    <property type="match status" value="4"/>
</dbReference>
<dbReference type="PANTHER" id="PTHR24201:SF16">
    <property type="entry name" value="ANKYRIN-1-LIKE-RELATED"/>
    <property type="match status" value="1"/>
</dbReference>
<dbReference type="PROSITE" id="PS50088">
    <property type="entry name" value="ANK_REPEAT"/>
    <property type="match status" value="4"/>
</dbReference>
<evidence type="ECO:0000313" key="4">
    <source>
        <dbReference type="EMBL" id="TNM87505.1"/>
    </source>
</evidence>
<proteinExistence type="predicted"/>
<accession>A0A4Z2B681</accession>
<evidence type="ECO:0000256" key="3">
    <source>
        <dbReference type="PROSITE-ProRule" id="PRU00023"/>
    </source>
</evidence>
<protein>
    <submittedName>
        <fullName evidence="4">Uncharacterized protein</fullName>
    </submittedName>
</protein>
<dbReference type="PANTHER" id="PTHR24201">
    <property type="entry name" value="ANK_REP_REGION DOMAIN-CONTAINING PROTEIN"/>
    <property type="match status" value="1"/>
</dbReference>
<dbReference type="EMBL" id="SWLE01000019">
    <property type="protein sequence ID" value="TNM87505.1"/>
    <property type="molecule type" value="Genomic_DNA"/>
</dbReference>
<evidence type="ECO:0000256" key="2">
    <source>
        <dbReference type="ARBA" id="ARBA00023043"/>
    </source>
</evidence>
<comment type="caution">
    <text evidence="4">The sequence shown here is derived from an EMBL/GenBank/DDBJ whole genome shotgun (WGS) entry which is preliminary data.</text>
</comment>
<dbReference type="InterPro" id="IPR002110">
    <property type="entry name" value="Ankyrin_rpt"/>
</dbReference>
<dbReference type="Pfam" id="PF13637">
    <property type="entry name" value="Ank_4"/>
    <property type="match status" value="1"/>
</dbReference>
<dbReference type="InterPro" id="IPR036770">
    <property type="entry name" value="Ankyrin_rpt-contain_sf"/>
</dbReference>
<gene>
    <name evidence="4" type="ORF">fugu_005726</name>
</gene>